<dbReference type="RefSeq" id="WP_176533024.1">
    <property type="nucleotide sequence ID" value="NZ_JARAOX010000167.1"/>
</dbReference>
<accession>A0ABD4WSG4</accession>
<dbReference type="AlphaFoldDB" id="A0ABD4WSG4"/>
<name>A0ABD4WSG4_PRIMG</name>
<evidence type="ECO:0000313" key="1">
    <source>
        <dbReference type="EMBL" id="MDD9783116.1"/>
    </source>
</evidence>
<reference evidence="1 2" key="1">
    <citation type="submission" date="2023-02" db="EMBL/GenBank/DDBJ databases">
        <authorList>
            <person name="Olszewska D."/>
        </authorList>
    </citation>
    <scope>NUCLEOTIDE SEQUENCE [LARGE SCALE GENOMIC DNA]</scope>
    <source>
        <strain evidence="1 2">FDU301</strain>
    </source>
</reference>
<gene>
    <name evidence="1" type="ORF">PVE99_11980</name>
</gene>
<comment type="caution">
    <text evidence="1">The sequence shown here is derived from an EMBL/GenBank/DDBJ whole genome shotgun (WGS) entry which is preliminary data.</text>
</comment>
<proteinExistence type="predicted"/>
<dbReference type="Proteomes" id="UP001213771">
    <property type="component" value="Unassembled WGS sequence"/>
</dbReference>
<protein>
    <submittedName>
        <fullName evidence="1">Uncharacterized protein</fullName>
    </submittedName>
</protein>
<organism evidence="1 2">
    <name type="scientific">Priestia megaterium</name>
    <name type="common">Bacillus megaterium</name>
    <dbReference type="NCBI Taxonomy" id="1404"/>
    <lineage>
        <taxon>Bacteria</taxon>
        <taxon>Bacillati</taxon>
        <taxon>Bacillota</taxon>
        <taxon>Bacilli</taxon>
        <taxon>Bacillales</taxon>
        <taxon>Bacillaceae</taxon>
        <taxon>Priestia</taxon>
    </lineage>
</organism>
<sequence>MDNNMVDNTDNMAVDVDSNMVGNSMDNMVVVSALDMGNGYMVVFHLQDLQSQHRHNHFATKVVLQN</sequence>
<evidence type="ECO:0000313" key="2">
    <source>
        <dbReference type="Proteomes" id="UP001213771"/>
    </source>
</evidence>
<dbReference type="EMBL" id="JARAOX010000167">
    <property type="protein sequence ID" value="MDD9783116.1"/>
    <property type="molecule type" value="Genomic_DNA"/>
</dbReference>